<feature type="compositionally biased region" description="Basic and acidic residues" evidence="6">
    <location>
        <begin position="70"/>
        <end position="84"/>
    </location>
</feature>
<dbReference type="Pfam" id="PF03223">
    <property type="entry name" value="V-ATPase_C"/>
    <property type="match status" value="1"/>
</dbReference>
<dbReference type="GeneID" id="111310437"/>
<dbReference type="Proteomes" id="UP000515121">
    <property type="component" value="Unplaced"/>
</dbReference>
<comment type="subunit">
    <text evidence="5">V-ATPase is a heteromultimeric enzyme composed of a peripheral catalytic V1 complex (components A to H) attached to an integral membrane V0 proton pore complex.</text>
</comment>
<evidence type="ECO:0000313" key="8">
    <source>
        <dbReference type="RefSeq" id="XP_022765640.1"/>
    </source>
</evidence>
<sequence>MRFQVPRSSKELYEDNEYALYTVTLFGCVADNFRTSALERGFRRSLSNGKQSGRADGTSSGSPSSASSKRGYEKKRGSSSMEEKDTLVSAKALIGDSVTILHGGRGVYLFLSLLSFIA</sequence>
<dbReference type="PANTHER" id="PTHR10137">
    <property type="entry name" value="V-TYPE PROTON ATPASE SUBUNIT C"/>
    <property type="match status" value="1"/>
</dbReference>
<proteinExistence type="inferred from homology"/>
<dbReference type="RefSeq" id="XP_022765640.1">
    <property type="nucleotide sequence ID" value="XM_022909905.1"/>
</dbReference>
<dbReference type="PANTHER" id="PTHR10137:SF0">
    <property type="entry name" value="V-TYPE PROTON ATPASE SUBUNIT C"/>
    <property type="match status" value="1"/>
</dbReference>
<keyword evidence="4 5" id="KW-0406">Ion transport</keyword>
<name>A0A6P6ALD7_DURZI</name>
<dbReference type="AlphaFoldDB" id="A0A6P6ALD7"/>
<feature type="compositionally biased region" description="Low complexity" evidence="6">
    <location>
        <begin position="59"/>
        <end position="68"/>
    </location>
</feature>
<dbReference type="GO" id="GO:0046961">
    <property type="term" value="F:proton-transporting ATPase activity, rotational mechanism"/>
    <property type="evidence" value="ECO:0007669"/>
    <property type="project" value="InterPro"/>
</dbReference>
<dbReference type="InterPro" id="IPR036132">
    <property type="entry name" value="Vac_ATP_synth_c_sf"/>
</dbReference>
<evidence type="ECO:0000313" key="7">
    <source>
        <dbReference type="Proteomes" id="UP000515121"/>
    </source>
</evidence>
<evidence type="ECO:0000256" key="4">
    <source>
        <dbReference type="ARBA" id="ARBA00023065"/>
    </source>
</evidence>
<dbReference type="Gene3D" id="3.30.70.100">
    <property type="match status" value="1"/>
</dbReference>
<keyword evidence="3 5" id="KW-0375">Hydrogen ion transport</keyword>
<dbReference type="InterPro" id="IPR004907">
    <property type="entry name" value="ATPase_V1-cplx_csu"/>
</dbReference>
<evidence type="ECO:0000256" key="6">
    <source>
        <dbReference type="SAM" id="MobiDB-lite"/>
    </source>
</evidence>
<accession>A0A6P6ALD7</accession>
<keyword evidence="2 5" id="KW-0813">Transport</keyword>
<evidence type="ECO:0000256" key="5">
    <source>
        <dbReference type="RuleBase" id="RU364010"/>
    </source>
</evidence>
<evidence type="ECO:0000256" key="1">
    <source>
        <dbReference type="ARBA" id="ARBA00006138"/>
    </source>
</evidence>
<gene>
    <name evidence="8" type="primary">LOC111310437</name>
</gene>
<keyword evidence="7" id="KW-1185">Reference proteome</keyword>
<organism evidence="7 8">
    <name type="scientific">Durio zibethinus</name>
    <name type="common">Durian</name>
    <dbReference type="NCBI Taxonomy" id="66656"/>
    <lineage>
        <taxon>Eukaryota</taxon>
        <taxon>Viridiplantae</taxon>
        <taxon>Streptophyta</taxon>
        <taxon>Embryophyta</taxon>
        <taxon>Tracheophyta</taxon>
        <taxon>Spermatophyta</taxon>
        <taxon>Magnoliopsida</taxon>
        <taxon>eudicotyledons</taxon>
        <taxon>Gunneridae</taxon>
        <taxon>Pentapetalae</taxon>
        <taxon>rosids</taxon>
        <taxon>malvids</taxon>
        <taxon>Malvales</taxon>
        <taxon>Malvaceae</taxon>
        <taxon>Helicteroideae</taxon>
        <taxon>Durio</taxon>
    </lineage>
</organism>
<dbReference type="GO" id="GO:0000221">
    <property type="term" value="C:vacuolar proton-transporting V-type ATPase, V1 domain"/>
    <property type="evidence" value="ECO:0007669"/>
    <property type="project" value="TreeGrafter"/>
</dbReference>
<protein>
    <recommendedName>
        <fullName evidence="5">V-type proton ATPase subunit C</fullName>
    </recommendedName>
</protein>
<dbReference type="PROSITE" id="PS51257">
    <property type="entry name" value="PROKAR_LIPOPROTEIN"/>
    <property type="match status" value="1"/>
</dbReference>
<dbReference type="SUPFAM" id="SSF118203">
    <property type="entry name" value="Vacuolar ATP synthase subunit C"/>
    <property type="match status" value="1"/>
</dbReference>
<reference evidence="8" key="1">
    <citation type="submission" date="2025-08" db="UniProtKB">
        <authorList>
            <consortium name="RefSeq"/>
        </authorList>
    </citation>
    <scope>IDENTIFICATION</scope>
    <source>
        <tissue evidence="8">Fruit stalk</tissue>
    </source>
</reference>
<evidence type="ECO:0000256" key="2">
    <source>
        <dbReference type="ARBA" id="ARBA00022448"/>
    </source>
</evidence>
<comment type="function">
    <text evidence="5">Subunit of the V1 complex of vacuolar(H+)-ATPase (V-ATPase), a multisubunit enzyme composed of a peripheral complex (V1) that hydrolyzes ATP and a membrane integral complex (V0) that translocates protons. V-ATPase is responsible for acidifying and maintaining the pH of intracellular compartments and in some cell types, is targeted to the plasma membrane, where it is responsible for acidifying the extracellular environment. Subunit C is necessary for the assembly of the catalytic sector of the enzyme and is likely to have a specific function in its catalytic activity.</text>
</comment>
<evidence type="ECO:0000256" key="3">
    <source>
        <dbReference type="ARBA" id="ARBA00022781"/>
    </source>
</evidence>
<comment type="similarity">
    <text evidence="1 5">Belongs to the V-ATPase C subunit family.</text>
</comment>
<feature type="region of interest" description="Disordered" evidence="6">
    <location>
        <begin position="44"/>
        <end position="84"/>
    </location>
</feature>